<dbReference type="AlphaFoldDB" id="A0ABD3TPY7"/>
<evidence type="ECO:0000313" key="1">
    <source>
        <dbReference type="EMBL" id="KAL3839105.1"/>
    </source>
</evidence>
<name>A0ABD3TPY7_9LAMI</name>
<organism evidence="1 2">
    <name type="scientific">Penstemon smallii</name>
    <dbReference type="NCBI Taxonomy" id="265156"/>
    <lineage>
        <taxon>Eukaryota</taxon>
        <taxon>Viridiplantae</taxon>
        <taxon>Streptophyta</taxon>
        <taxon>Embryophyta</taxon>
        <taxon>Tracheophyta</taxon>
        <taxon>Spermatophyta</taxon>
        <taxon>Magnoliopsida</taxon>
        <taxon>eudicotyledons</taxon>
        <taxon>Gunneridae</taxon>
        <taxon>Pentapetalae</taxon>
        <taxon>asterids</taxon>
        <taxon>lamiids</taxon>
        <taxon>Lamiales</taxon>
        <taxon>Plantaginaceae</taxon>
        <taxon>Cheloneae</taxon>
        <taxon>Penstemon</taxon>
    </lineage>
</organism>
<sequence>MNLLARTKPSAHLIFPSPSPLKRPFFTSPFDLQRCERLCFESKFHVVAENLNFVEGFKRSFRIRKKEDLVHNVLEIRNPVKIKWKESLEHAKEKKVPIVSDKDSVELNANIDVAKPEGTEFGTWTLTNGLVKERFPDFKQKGTRKIGSLVENPNKWWDNRVGKRNRKAPDFKHRCRVMG</sequence>
<protein>
    <submittedName>
        <fullName evidence="1">Uncharacterized protein</fullName>
    </submittedName>
</protein>
<keyword evidence="2" id="KW-1185">Reference proteome</keyword>
<dbReference type="Proteomes" id="UP001634393">
    <property type="component" value="Unassembled WGS sequence"/>
</dbReference>
<dbReference type="EMBL" id="JBJXBP010000003">
    <property type="protein sequence ID" value="KAL3839105.1"/>
    <property type="molecule type" value="Genomic_DNA"/>
</dbReference>
<comment type="caution">
    <text evidence="1">The sequence shown here is derived from an EMBL/GenBank/DDBJ whole genome shotgun (WGS) entry which is preliminary data.</text>
</comment>
<reference evidence="1 2" key="1">
    <citation type="submission" date="2024-12" db="EMBL/GenBank/DDBJ databases">
        <title>The unique morphological basis and parallel evolutionary history of personate flowers in Penstemon.</title>
        <authorList>
            <person name="Depatie T.H."/>
            <person name="Wessinger C.A."/>
        </authorList>
    </citation>
    <scope>NUCLEOTIDE SEQUENCE [LARGE SCALE GENOMIC DNA]</scope>
    <source>
        <strain evidence="1">WTNN_2</strain>
        <tissue evidence="1">Leaf</tissue>
    </source>
</reference>
<gene>
    <name evidence="1" type="ORF">ACJIZ3_023696</name>
</gene>
<proteinExistence type="predicted"/>
<accession>A0ABD3TPY7</accession>
<evidence type="ECO:0000313" key="2">
    <source>
        <dbReference type="Proteomes" id="UP001634393"/>
    </source>
</evidence>